<dbReference type="RefSeq" id="WP_186504180.1">
    <property type="nucleotide sequence ID" value="NZ_JACOGK010000033.1"/>
</dbReference>
<sequence>MKHYDVIIIGTGAANIVADAALRENKTVALIERGRFGGTCLNRGCIPTKMLVTAANAICEIREARRIGVNAENVTLDWKLLSERLWKKVNESEAIRGYYDRFPTMDTYHGTASFSGKKEVTISLDDGTTTVLTGDRIIIGTGGRTHIPDLPGLAECGYVTSETFFGKAYPEAPYKSLIIIGGGPIGCEFAHVFNAAGTHVTIVQHNVRLLPKEDGDISAFMLRQFQNRGIDVRLNQDTISVRMEGNEKVLTIHSREDGLSAEVRAEEILVAPGIKPMTELLHLENTDVQTDQRGYIMTNEFLETTADGIWALGDVNGLAPFRHKANYEAEIIAHNLFSGMAPDQWRWAQYDTVPAVTYTYPEAAHVGLTEIQAQKAGYTTETAVNHYSTAVKGYALGFEPGASDDGFIKLVVDGKTRHVLGAHIVGPEASILIQPFINLLSCGTHTITPLHEEIASPTARALRQKPLTRTLDPRSVYTIGETMTPHPSLSEVTMWTRYYFEKK</sequence>
<evidence type="ECO:0000313" key="12">
    <source>
        <dbReference type="EMBL" id="MBC3537635.1"/>
    </source>
</evidence>
<keyword evidence="13" id="KW-1185">Reference proteome</keyword>
<dbReference type="InterPro" id="IPR004099">
    <property type="entry name" value="Pyr_nucl-diS_OxRdtase_dimer"/>
</dbReference>
<evidence type="ECO:0000256" key="8">
    <source>
        <dbReference type="ARBA" id="ARBA00023284"/>
    </source>
</evidence>
<dbReference type="InterPro" id="IPR036188">
    <property type="entry name" value="FAD/NAD-bd_sf"/>
</dbReference>
<evidence type="ECO:0000256" key="1">
    <source>
        <dbReference type="ARBA" id="ARBA00001974"/>
    </source>
</evidence>
<evidence type="ECO:0000256" key="3">
    <source>
        <dbReference type="ARBA" id="ARBA00022630"/>
    </source>
</evidence>
<dbReference type="Gene3D" id="3.30.390.30">
    <property type="match status" value="1"/>
</dbReference>
<evidence type="ECO:0000256" key="6">
    <source>
        <dbReference type="ARBA" id="ARBA00023002"/>
    </source>
</evidence>
<comment type="cofactor">
    <cofactor evidence="1">
        <name>FAD</name>
        <dbReference type="ChEBI" id="CHEBI:57692"/>
    </cofactor>
</comment>
<evidence type="ECO:0000259" key="11">
    <source>
        <dbReference type="Pfam" id="PF07992"/>
    </source>
</evidence>
<dbReference type="SUPFAM" id="SSF51905">
    <property type="entry name" value="FAD/NAD(P)-binding domain"/>
    <property type="match status" value="1"/>
</dbReference>
<keyword evidence="3 9" id="KW-0285">Flavoprotein</keyword>
<dbReference type="PRINTS" id="PR00368">
    <property type="entry name" value="FADPNR"/>
</dbReference>
<keyword evidence="6 9" id="KW-0560">Oxidoreductase</keyword>
<keyword evidence="8 9" id="KW-0676">Redox-active center</keyword>
<dbReference type="PRINTS" id="PR00411">
    <property type="entry name" value="PNDRDTASEI"/>
</dbReference>
<feature type="domain" description="Pyridine nucleotide-disulphide oxidoreductase dimerisation" evidence="10">
    <location>
        <begin position="353"/>
        <end position="447"/>
    </location>
</feature>
<keyword evidence="4 9" id="KW-0274">FAD</keyword>
<dbReference type="PANTHER" id="PTHR43014:SF5">
    <property type="entry name" value="GLUTATHIONE REDUCTASE (NADPH)"/>
    <property type="match status" value="1"/>
</dbReference>
<evidence type="ECO:0000256" key="7">
    <source>
        <dbReference type="ARBA" id="ARBA00023157"/>
    </source>
</evidence>
<dbReference type="EMBL" id="JACOGK010000033">
    <property type="protein sequence ID" value="MBC3537635.1"/>
    <property type="molecule type" value="Genomic_DNA"/>
</dbReference>
<name>A0ABR6VK56_9FIRM</name>
<dbReference type="PROSITE" id="PS00076">
    <property type="entry name" value="PYRIDINE_REDOX_1"/>
    <property type="match status" value="1"/>
</dbReference>
<comment type="similarity">
    <text evidence="2 9">Belongs to the class-I pyridine nucleotide-disulfide oxidoreductase family.</text>
</comment>
<dbReference type="Pfam" id="PF07992">
    <property type="entry name" value="Pyr_redox_2"/>
    <property type="match status" value="1"/>
</dbReference>
<dbReference type="PANTHER" id="PTHR43014">
    <property type="entry name" value="MERCURIC REDUCTASE"/>
    <property type="match status" value="1"/>
</dbReference>
<gene>
    <name evidence="12" type="ORF">H8J70_10260</name>
</gene>
<evidence type="ECO:0000256" key="4">
    <source>
        <dbReference type="ARBA" id="ARBA00022827"/>
    </source>
</evidence>
<evidence type="ECO:0000256" key="2">
    <source>
        <dbReference type="ARBA" id="ARBA00007532"/>
    </source>
</evidence>
<keyword evidence="7" id="KW-1015">Disulfide bond</keyword>
<evidence type="ECO:0000259" key="10">
    <source>
        <dbReference type="Pfam" id="PF02852"/>
    </source>
</evidence>
<dbReference type="InterPro" id="IPR016156">
    <property type="entry name" value="FAD/NAD-linked_Rdtase_dimer_sf"/>
</dbReference>
<evidence type="ECO:0000313" key="13">
    <source>
        <dbReference type="Proteomes" id="UP000606870"/>
    </source>
</evidence>
<dbReference type="InterPro" id="IPR012999">
    <property type="entry name" value="Pyr_OxRdtase_I_AS"/>
</dbReference>
<dbReference type="Gene3D" id="3.50.50.60">
    <property type="entry name" value="FAD/NAD(P)-binding domain"/>
    <property type="match status" value="2"/>
</dbReference>
<dbReference type="SUPFAM" id="SSF55424">
    <property type="entry name" value="FAD/NAD-linked reductases, dimerisation (C-terminal) domain"/>
    <property type="match status" value="1"/>
</dbReference>
<organism evidence="12 13">
    <name type="scientific">Megasphaera hominis</name>
    <dbReference type="NCBI Taxonomy" id="159836"/>
    <lineage>
        <taxon>Bacteria</taxon>
        <taxon>Bacillati</taxon>
        <taxon>Bacillota</taxon>
        <taxon>Negativicutes</taxon>
        <taxon>Veillonellales</taxon>
        <taxon>Veillonellaceae</taxon>
        <taxon>Megasphaera</taxon>
    </lineage>
</organism>
<proteinExistence type="inferred from homology"/>
<accession>A0ABR6VK56</accession>
<keyword evidence="5" id="KW-0521">NADP</keyword>
<evidence type="ECO:0000256" key="5">
    <source>
        <dbReference type="ARBA" id="ARBA00022857"/>
    </source>
</evidence>
<dbReference type="InterPro" id="IPR001100">
    <property type="entry name" value="Pyr_nuc-diS_OxRdtase"/>
</dbReference>
<feature type="domain" description="FAD/NAD(P)-binding" evidence="11">
    <location>
        <begin position="4"/>
        <end position="325"/>
    </location>
</feature>
<dbReference type="PIRSF" id="PIRSF000350">
    <property type="entry name" value="Mercury_reductase_MerA"/>
    <property type="match status" value="1"/>
</dbReference>
<dbReference type="InterPro" id="IPR023753">
    <property type="entry name" value="FAD/NAD-binding_dom"/>
</dbReference>
<comment type="caution">
    <text evidence="12">The sequence shown here is derived from an EMBL/GenBank/DDBJ whole genome shotgun (WGS) entry which is preliminary data.</text>
</comment>
<protein>
    <submittedName>
        <fullName evidence="12">FAD-dependent oxidoreductase</fullName>
    </submittedName>
</protein>
<evidence type="ECO:0000256" key="9">
    <source>
        <dbReference type="RuleBase" id="RU003691"/>
    </source>
</evidence>
<dbReference type="Proteomes" id="UP000606870">
    <property type="component" value="Unassembled WGS sequence"/>
</dbReference>
<dbReference type="Pfam" id="PF02852">
    <property type="entry name" value="Pyr_redox_dim"/>
    <property type="match status" value="1"/>
</dbReference>
<reference evidence="12 13" key="1">
    <citation type="submission" date="2020-08" db="EMBL/GenBank/DDBJ databases">
        <authorList>
            <person name="Liu C."/>
            <person name="Sun Q."/>
        </authorList>
    </citation>
    <scope>NUCLEOTIDE SEQUENCE [LARGE SCALE GENOMIC DNA]</scope>
    <source>
        <strain evidence="12 13">NSJ-59</strain>
    </source>
</reference>